<protein>
    <recommendedName>
        <fullName evidence="3">Lipoprotein</fullName>
    </recommendedName>
</protein>
<reference evidence="2" key="1">
    <citation type="submission" date="2016-09" db="EMBL/GenBank/DDBJ databases">
        <authorList>
            <person name="Gulvik C.A."/>
        </authorList>
    </citation>
    <scope>NUCLEOTIDE SEQUENCE [LARGE SCALE GENOMIC DNA]</scope>
    <source>
        <strain evidence="2">LMG 26676</strain>
    </source>
</reference>
<proteinExistence type="predicted"/>
<dbReference type="EMBL" id="MIKC01000038">
    <property type="protein sequence ID" value="OEG21729.1"/>
    <property type="molecule type" value="Genomic_DNA"/>
</dbReference>
<evidence type="ECO:0008006" key="3">
    <source>
        <dbReference type="Google" id="ProtNLM"/>
    </source>
</evidence>
<sequence length="190" mass="21847">MKKGSIVGIIVGSLLLTGCSTTNFYNRKKEVGITDRVSQKNDDGTTDKKIYFEIEEAMFSVDLIKGWKELEVEEVHEDASVALSNMKNTIYYVVIGENKEDFESLDFYKELIIEQMIDEPDEVQEKEVTRNGLKGTNYTFYQAVDGIKFFYDIDILEGKEHFVQSISWTFKSKAKTNQDTMEQLLASIEE</sequence>
<gene>
    <name evidence="1" type="ORF">BCR24_05440</name>
</gene>
<evidence type="ECO:0000313" key="1">
    <source>
        <dbReference type="EMBL" id="OEG21729.1"/>
    </source>
</evidence>
<keyword evidence="2" id="KW-1185">Reference proteome</keyword>
<organism evidence="1 2">
    <name type="scientific">Enterococcus ureilyticus</name>
    <dbReference type="NCBI Taxonomy" id="1131292"/>
    <lineage>
        <taxon>Bacteria</taxon>
        <taxon>Bacillati</taxon>
        <taxon>Bacillota</taxon>
        <taxon>Bacilli</taxon>
        <taxon>Lactobacillales</taxon>
        <taxon>Enterococcaceae</taxon>
        <taxon>Enterococcus</taxon>
    </lineage>
</organism>
<dbReference type="RefSeq" id="WP_069640714.1">
    <property type="nucleotide sequence ID" value="NZ_JAFBEZ010000004.1"/>
</dbReference>
<dbReference type="PROSITE" id="PS51257">
    <property type="entry name" value="PROKAR_LIPOPROTEIN"/>
    <property type="match status" value="1"/>
</dbReference>
<evidence type="ECO:0000313" key="2">
    <source>
        <dbReference type="Proteomes" id="UP000094469"/>
    </source>
</evidence>
<dbReference type="OrthoDB" id="2193729at2"/>
<dbReference type="AlphaFoldDB" id="A0A1E5H9W1"/>
<comment type="caution">
    <text evidence="1">The sequence shown here is derived from an EMBL/GenBank/DDBJ whole genome shotgun (WGS) entry which is preliminary data.</text>
</comment>
<name>A0A1E5H9W1_9ENTE</name>
<dbReference type="STRING" id="1131292.BCR24_05440"/>
<dbReference type="Proteomes" id="UP000094469">
    <property type="component" value="Unassembled WGS sequence"/>
</dbReference>
<accession>A0A1E5H9W1</accession>